<evidence type="ECO:0000313" key="11">
    <source>
        <dbReference type="Proteomes" id="UP000284434"/>
    </source>
</evidence>
<dbReference type="EMBL" id="QRYW01000028">
    <property type="protein sequence ID" value="RGV23441.1"/>
    <property type="molecule type" value="Genomic_DNA"/>
</dbReference>
<dbReference type="GO" id="GO:0016722">
    <property type="term" value="F:oxidoreductase activity, acting on metal ions"/>
    <property type="evidence" value="ECO:0007669"/>
    <property type="project" value="InterPro"/>
</dbReference>
<evidence type="ECO:0000313" key="5">
    <source>
        <dbReference type="EMBL" id="MDB9222064.1"/>
    </source>
</evidence>
<dbReference type="Gene3D" id="1.20.1260.10">
    <property type="match status" value="1"/>
</dbReference>
<dbReference type="Proteomes" id="UP001212263">
    <property type="component" value="Unassembled WGS sequence"/>
</dbReference>
<dbReference type="PANTHER" id="PTHR42932:SF1">
    <property type="entry name" value="GENERAL STRESS PROTEIN 20U"/>
    <property type="match status" value="1"/>
</dbReference>
<dbReference type="PROSITE" id="PS00819">
    <property type="entry name" value="DPS_2"/>
    <property type="match status" value="1"/>
</dbReference>
<organism evidence="6 10">
    <name type="scientific">Odoribacter splanchnicus</name>
    <dbReference type="NCBI Taxonomy" id="28118"/>
    <lineage>
        <taxon>Bacteria</taxon>
        <taxon>Pseudomonadati</taxon>
        <taxon>Bacteroidota</taxon>
        <taxon>Bacteroidia</taxon>
        <taxon>Bacteroidales</taxon>
        <taxon>Odoribacteraceae</taxon>
        <taxon>Odoribacter</taxon>
    </lineage>
</organism>
<reference evidence="5" key="3">
    <citation type="submission" date="2023-01" db="EMBL/GenBank/DDBJ databases">
        <title>Human gut microbiome strain richness.</title>
        <authorList>
            <person name="Chen-Liaw A."/>
        </authorList>
    </citation>
    <scope>NUCLEOTIDE SEQUENCE</scope>
    <source>
        <strain evidence="5">RTP21484st1_B7_RTP21484_190118</strain>
    </source>
</reference>
<evidence type="ECO:0000256" key="2">
    <source>
        <dbReference type="RuleBase" id="RU003875"/>
    </source>
</evidence>
<evidence type="ECO:0000259" key="3">
    <source>
        <dbReference type="Pfam" id="PF00210"/>
    </source>
</evidence>
<comment type="similarity">
    <text evidence="1 2">Belongs to the Dps family.</text>
</comment>
<dbReference type="EMBL" id="QRYC01000011">
    <property type="protein sequence ID" value="RGU56245.1"/>
    <property type="molecule type" value="Genomic_DNA"/>
</dbReference>
<evidence type="ECO:0000313" key="7">
    <source>
        <dbReference type="EMBL" id="RGV23441.1"/>
    </source>
</evidence>
<sequence length="159" mass="18086">MKTKNLIGLDSENAQQVVNLLNELLANYQIYYQNLRGFHWNVRGNRFFVLHAKFEELYNDAIEKVDEIAERILTLGGVPLHSYAAYTKVATLKAKENVTDGDACLRAVVEDVQVLLKQEREILSVAAEIGDDGTQDVFSSYVSSQEKLLWMLDAYLNQK</sequence>
<dbReference type="EMBL" id="QSCO01000001">
    <property type="protein sequence ID" value="RGY09821.1"/>
    <property type="molecule type" value="Genomic_DNA"/>
</dbReference>
<comment type="caution">
    <text evidence="6">The sequence shown here is derived from an EMBL/GenBank/DDBJ whole genome shotgun (WGS) entry which is preliminary data.</text>
</comment>
<name>A0A1Y3YK27_9BACT</name>
<dbReference type="GeneID" id="61275996"/>
<dbReference type="EMBL" id="JAQMRD010000003">
    <property type="protein sequence ID" value="MDB9222064.1"/>
    <property type="molecule type" value="Genomic_DNA"/>
</dbReference>
<dbReference type="Proteomes" id="UP000283426">
    <property type="component" value="Unassembled WGS sequence"/>
</dbReference>
<dbReference type="CDD" id="cd01043">
    <property type="entry name" value="DPS"/>
    <property type="match status" value="1"/>
</dbReference>
<reference evidence="9 10" key="1">
    <citation type="submission" date="2018-08" db="EMBL/GenBank/DDBJ databases">
        <title>A genome reference for cultivated species of the human gut microbiota.</title>
        <authorList>
            <person name="Zou Y."/>
            <person name="Xue W."/>
            <person name="Luo G."/>
        </authorList>
    </citation>
    <scope>NUCLEOTIDE SEQUENCE [LARGE SCALE GENOMIC DNA]</scope>
    <source>
        <strain evidence="7 9">AF14-6AC</strain>
        <strain evidence="6 10">AF16-14</strain>
        <strain evidence="8 11">OF03-11</strain>
    </source>
</reference>
<evidence type="ECO:0000313" key="10">
    <source>
        <dbReference type="Proteomes" id="UP000284243"/>
    </source>
</evidence>
<protein>
    <submittedName>
        <fullName evidence="6">DNA starvation/stationary phase protection protein</fullName>
    </submittedName>
</protein>
<dbReference type="Proteomes" id="UP001199750">
    <property type="component" value="Unassembled WGS sequence"/>
</dbReference>
<reference evidence="4" key="2">
    <citation type="submission" date="2022-01" db="EMBL/GenBank/DDBJ databases">
        <title>Collection of gut derived symbiotic bacterial strains cultured from healthy donors.</title>
        <authorList>
            <person name="Lin H."/>
            <person name="Kohout C."/>
            <person name="Waligurski E."/>
            <person name="Pamer E.G."/>
        </authorList>
    </citation>
    <scope>NUCLEOTIDE SEQUENCE</scope>
    <source>
        <strain evidence="4">DFI.1.149</strain>
    </source>
</reference>
<evidence type="ECO:0000313" key="9">
    <source>
        <dbReference type="Proteomes" id="UP000283426"/>
    </source>
</evidence>
<evidence type="ECO:0000313" key="6">
    <source>
        <dbReference type="EMBL" id="RGU56245.1"/>
    </source>
</evidence>
<dbReference type="PROSITE" id="PS00818">
    <property type="entry name" value="DPS_1"/>
    <property type="match status" value="1"/>
</dbReference>
<dbReference type="RefSeq" id="WP_013612943.1">
    <property type="nucleotide sequence ID" value="NZ_BAABYK010000001.1"/>
</dbReference>
<gene>
    <name evidence="7" type="ORF">DWW24_13185</name>
    <name evidence="6" type="ORF">DWW57_09505</name>
    <name evidence="8" type="ORF">DXA53_00550</name>
    <name evidence="4" type="ORF">L0P03_00615</name>
    <name evidence="5" type="ORF">PN645_03470</name>
</gene>
<dbReference type="PIRSF" id="PIRSF005900">
    <property type="entry name" value="Dps"/>
    <property type="match status" value="1"/>
</dbReference>
<dbReference type="InterPro" id="IPR012347">
    <property type="entry name" value="Ferritin-like"/>
</dbReference>
<dbReference type="InterPro" id="IPR009078">
    <property type="entry name" value="Ferritin-like_SF"/>
</dbReference>
<dbReference type="Proteomes" id="UP000284243">
    <property type="component" value="Unassembled WGS sequence"/>
</dbReference>
<dbReference type="AlphaFoldDB" id="A0A1Y3YK27"/>
<dbReference type="OMA" id="KKYHWDV"/>
<dbReference type="InterPro" id="IPR008331">
    <property type="entry name" value="Ferritin_DPS_dom"/>
</dbReference>
<evidence type="ECO:0000313" key="4">
    <source>
        <dbReference type="EMBL" id="MCG4958361.1"/>
    </source>
</evidence>
<dbReference type="GO" id="GO:0008199">
    <property type="term" value="F:ferric iron binding"/>
    <property type="evidence" value="ECO:0007669"/>
    <property type="project" value="InterPro"/>
</dbReference>
<dbReference type="Proteomes" id="UP000284434">
    <property type="component" value="Unassembled WGS sequence"/>
</dbReference>
<dbReference type="Pfam" id="PF00210">
    <property type="entry name" value="Ferritin"/>
    <property type="match status" value="1"/>
</dbReference>
<evidence type="ECO:0000313" key="8">
    <source>
        <dbReference type="EMBL" id="RGY09821.1"/>
    </source>
</evidence>
<dbReference type="EMBL" id="JAKNDN010000001">
    <property type="protein sequence ID" value="MCG4958361.1"/>
    <property type="molecule type" value="Genomic_DNA"/>
</dbReference>
<dbReference type="SUPFAM" id="SSF47240">
    <property type="entry name" value="Ferritin-like"/>
    <property type="match status" value="1"/>
</dbReference>
<feature type="domain" description="Ferritin/DPS" evidence="3">
    <location>
        <begin position="19"/>
        <end position="158"/>
    </location>
</feature>
<accession>A0A1Y3YK27</accession>
<proteinExistence type="inferred from homology"/>
<dbReference type="PRINTS" id="PR01346">
    <property type="entry name" value="HELNAPAPROT"/>
</dbReference>
<dbReference type="PANTHER" id="PTHR42932">
    <property type="entry name" value="GENERAL STRESS PROTEIN 20U"/>
    <property type="match status" value="1"/>
</dbReference>
<dbReference type="InterPro" id="IPR023188">
    <property type="entry name" value="DPS_DNA-bd_CS"/>
</dbReference>
<evidence type="ECO:0000256" key="1">
    <source>
        <dbReference type="ARBA" id="ARBA00009497"/>
    </source>
</evidence>
<dbReference type="InterPro" id="IPR002177">
    <property type="entry name" value="DPS_DNA-bd"/>
</dbReference>